<organism evidence="2 3">
    <name type="scientific">Acrobeloides nanus</name>
    <dbReference type="NCBI Taxonomy" id="290746"/>
    <lineage>
        <taxon>Eukaryota</taxon>
        <taxon>Metazoa</taxon>
        <taxon>Ecdysozoa</taxon>
        <taxon>Nematoda</taxon>
        <taxon>Chromadorea</taxon>
        <taxon>Rhabditida</taxon>
        <taxon>Tylenchina</taxon>
        <taxon>Cephalobomorpha</taxon>
        <taxon>Cephaloboidea</taxon>
        <taxon>Cephalobidae</taxon>
        <taxon>Acrobeloides</taxon>
    </lineage>
</organism>
<protein>
    <submittedName>
        <fullName evidence="3">HTH psq-type domain-containing protein</fullName>
    </submittedName>
</protein>
<dbReference type="InterPro" id="IPR007889">
    <property type="entry name" value="HTH_Psq"/>
</dbReference>
<sequence length="136" mass="15642">MALKEKVKRKSLDLAKKLDIIKKSAVTSKHQLAKDFNLPTVTIRNVLNNRENILQALEEGKNPKCKRMKPPQSPILEASLLNWIGNMLEVWPDDAIEELVQHEPIEYEPMGNELPFEVDSLVNEPEDYSAFEYLID</sequence>
<reference evidence="3" key="1">
    <citation type="submission" date="2022-11" db="UniProtKB">
        <authorList>
            <consortium name="WormBaseParasite"/>
        </authorList>
    </citation>
    <scope>IDENTIFICATION</scope>
</reference>
<name>A0A914EFR7_9BILA</name>
<evidence type="ECO:0000259" key="1">
    <source>
        <dbReference type="Pfam" id="PF04218"/>
    </source>
</evidence>
<feature type="domain" description="HTH psq-type" evidence="1">
    <location>
        <begin position="7"/>
        <end position="56"/>
    </location>
</feature>
<evidence type="ECO:0000313" key="2">
    <source>
        <dbReference type="Proteomes" id="UP000887540"/>
    </source>
</evidence>
<dbReference type="Pfam" id="PF04218">
    <property type="entry name" value="CENP-B_N"/>
    <property type="match status" value="1"/>
</dbReference>
<dbReference type="Proteomes" id="UP000887540">
    <property type="component" value="Unplaced"/>
</dbReference>
<accession>A0A914EFR7</accession>
<evidence type="ECO:0000313" key="3">
    <source>
        <dbReference type="WBParaSite" id="ACRNAN_scaffold7773.g13780.t1"/>
    </source>
</evidence>
<dbReference type="GO" id="GO:0003677">
    <property type="term" value="F:DNA binding"/>
    <property type="evidence" value="ECO:0007669"/>
    <property type="project" value="InterPro"/>
</dbReference>
<keyword evidence="2" id="KW-1185">Reference proteome</keyword>
<dbReference type="AlphaFoldDB" id="A0A914EFR7"/>
<dbReference type="Gene3D" id="1.10.10.60">
    <property type="entry name" value="Homeodomain-like"/>
    <property type="match status" value="1"/>
</dbReference>
<proteinExistence type="predicted"/>
<dbReference type="WBParaSite" id="ACRNAN_scaffold7773.g13780.t1">
    <property type="protein sequence ID" value="ACRNAN_scaffold7773.g13780.t1"/>
    <property type="gene ID" value="ACRNAN_scaffold7773.g13780"/>
</dbReference>